<feature type="domain" description="Threonine/serine exporter-like N-terminal" evidence="8">
    <location>
        <begin position="11"/>
        <end position="247"/>
    </location>
</feature>
<dbReference type="InterPro" id="IPR050539">
    <property type="entry name" value="ThrE_Dicarb/AminoAcid_Exp"/>
</dbReference>
<dbReference type="GO" id="GO:0005886">
    <property type="term" value="C:plasma membrane"/>
    <property type="evidence" value="ECO:0007669"/>
    <property type="project" value="UniProtKB-SubCell"/>
</dbReference>
<evidence type="ECO:0000313" key="10">
    <source>
        <dbReference type="Proteomes" id="UP000010296"/>
    </source>
</evidence>
<dbReference type="GO" id="GO:0015744">
    <property type="term" value="P:succinate transport"/>
    <property type="evidence" value="ECO:0007669"/>
    <property type="project" value="TreeGrafter"/>
</dbReference>
<evidence type="ECO:0000256" key="5">
    <source>
        <dbReference type="ARBA" id="ARBA00023136"/>
    </source>
</evidence>
<keyword evidence="2" id="KW-1003">Cell membrane</keyword>
<dbReference type="GO" id="GO:0022857">
    <property type="term" value="F:transmembrane transporter activity"/>
    <property type="evidence" value="ECO:0007669"/>
    <property type="project" value="InterPro"/>
</dbReference>
<evidence type="ECO:0000256" key="1">
    <source>
        <dbReference type="ARBA" id="ARBA00004651"/>
    </source>
</evidence>
<feature type="transmembrane region" description="Helical" evidence="7">
    <location>
        <begin position="140"/>
        <end position="157"/>
    </location>
</feature>
<evidence type="ECO:0000256" key="6">
    <source>
        <dbReference type="ARBA" id="ARBA00034125"/>
    </source>
</evidence>
<comment type="subcellular location">
    <subcellularLocation>
        <location evidence="1">Cell membrane</location>
        <topology evidence="1">Multi-pass membrane protein</topology>
    </subcellularLocation>
</comment>
<evidence type="ECO:0000256" key="4">
    <source>
        <dbReference type="ARBA" id="ARBA00022989"/>
    </source>
</evidence>
<dbReference type="InterPro" id="IPR010619">
    <property type="entry name" value="ThrE-like_N"/>
</dbReference>
<evidence type="ECO:0000313" key="9">
    <source>
        <dbReference type="EMBL" id="EFU75154.1"/>
    </source>
</evidence>
<dbReference type="Proteomes" id="UP000010296">
    <property type="component" value="Unassembled WGS sequence"/>
</dbReference>
<evidence type="ECO:0000259" key="8">
    <source>
        <dbReference type="Pfam" id="PF06738"/>
    </source>
</evidence>
<dbReference type="Pfam" id="PF06738">
    <property type="entry name" value="ThrE"/>
    <property type="match status" value="1"/>
</dbReference>
<protein>
    <recommendedName>
        <fullName evidence="8">Threonine/serine exporter-like N-terminal domain-containing protein</fullName>
    </recommendedName>
</protein>
<keyword evidence="3 7" id="KW-0812">Transmembrane</keyword>
<comment type="caution">
    <text evidence="9">The sequence shown here is derived from an EMBL/GenBank/DDBJ whole genome shotgun (WGS) entry which is preliminary data.</text>
</comment>
<evidence type="ECO:0000256" key="2">
    <source>
        <dbReference type="ARBA" id="ARBA00022475"/>
    </source>
</evidence>
<dbReference type="EMBL" id="AEPV01000001">
    <property type="protein sequence ID" value="EFU75154.1"/>
    <property type="molecule type" value="Genomic_DNA"/>
</dbReference>
<feature type="transmembrane region" description="Helical" evidence="7">
    <location>
        <begin position="169"/>
        <end position="187"/>
    </location>
</feature>
<feature type="transmembrane region" description="Helical" evidence="7">
    <location>
        <begin position="113"/>
        <end position="134"/>
    </location>
</feature>
<organism evidence="9 10">
    <name type="scientific">Enterococcus italicus (strain DSM 15952 / CCUG 50447 / LMG 22039 / TP 1.5)</name>
    <dbReference type="NCBI Taxonomy" id="888064"/>
    <lineage>
        <taxon>Bacteria</taxon>
        <taxon>Bacillati</taxon>
        <taxon>Bacillota</taxon>
        <taxon>Bacilli</taxon>
        <taxon>Lactobacillales</taxon>
        <taxon>Enterococcaceae</taxon>
        <taxon>Enterococcus</taxon>
    </lineage>
</organism>
<dbReference type="STRING" id="888064.HMPREF9088_0017"/>
<accession>E6LCC7</accession>
<feature type="transmembrane region" description="Helical" evidence="7">
    <location>
        <begin position="230"/>
        <end position="251"/>
    </location>
</feature>
<dbReference type="PATRIC" id="fig|888064.11.peg.684"/>
<dbReference type="RefSeq" id="WP_007207038.1">
    <property type="nucleotide sequence ID" value="NZ_GL622241.1"/>
</dbReference>
<sequence length="252" mass="27833">MSDTRVLLMETCLLAGRIMMENGSEVYRVEDTMNRIARNGGEPESVSYVTATGIFMSFRNKQFTQIESVGDRLINLEKVVAVNRLSREFAENKIDLYTLNQSLKEANRYTPSFPFYLQLIGAGLVSSTLMYVFGGTWSEFVPTFFVGTFGFYISVFIKKQIELRFFDMFFSAFLIGVIAILLSFFFHGLNADHIIIGAVMPLVPGVAITNSFRDILAGHIISGQARGTEAIIVASAIAVGIAVALTLFGGLL</sequence>
<keyword evidence="10" id="KW-1185">Reference proteome</keyword>
<comment type="similarity">
    <text evidence="6">Belongs to the ThrE exporter (TC 2.A.79) family.</text>
</comment>
<evidence type="ECO:0000256" key="3">
    <source>
        <dbReference type="ARBA" id="ARBA00022692"/>
    </source>
</evidence>
<keyword evidence="4 7" id="KW-1133">Transmembrane helix</keyword>
<dbReference type="OrthoDB" id="9813917at2"/>
<dbReference type="AlphaFoldDB" id="E6LCC7"/>
<reference evidence="9 10" key="1">
    <citation type="submission" date="2010-12" db="EMBL/GenBank/DDBJ databases">
        <authorList>
            <person name="Muzny D."/>
            <person name="Qin X."/>
            <person name="Deng J."/>
            <person name="Jiang H."/>
            <person name="Liu Y."/>
            <person name="Qu J."/>
            <person name="Song X.-Z."/>
            <person name="Zhang L."/>
            <person name="Thornton R."/>
            <person name="Coyle M."/>
            <person name="Francisco L."/>
            <person name="Jackson L."/>
            <person name="Javaid M."/>
            <person name="Korchina V."/>
            <person name="Kovar C."/>
            <person name="Mata R."/>
            <person name="Mathew T."/>
            <person name="Ngo R."/>
            <person name="Nguyen L."/>
            <person name="Nguyen N."/>
            <person name="Okwuonu G."/>
            <person name="Ongeri F."/>
            <person name="Pham C."/>
            <person name="Simmons D."/>
            <person name="Wilczek-Boney K."/>
            <person name="Hale W."/>
            <person name="Jakkamsetti A."/>
            <person name="Pham P."/>
            <person name="Ruth R."/>
            <person name="San Lucas F."/>
            <person name="Warren J."/>
            <person name="Zhang J."/>
            <person name="Zhao Z."/>
            <person name="Zhou C."/>
            <person name="Zhu D."/>
            <person name="Lee S."/>
            <person name="Bess C."/>
            <person name="Blankenburg K."/>
            <person name="Forbes L."/>
            <person name="Fu Q."/>
            <person name="Gubbala S."/>
            <person name="Hirani K."/>
            <person name="Jayaseelan J.C."/>
            <person name="Lara F."/>
            <person name="Munidasa M."/>
            <person name="Palculict T."/>
            <person name="Patil S."/>
            <person name="Pu L.-L."/>
            <person name="Saada N."/>
            <person name="Tang L."/>
            <person name="Weissenberger G."/>
            <person name="Zhu Y."/>
            <person name="Hemphill L."/>
            <person name="Shang Y."/>
            <person name="Youmans B."/>
            <person name="Ayvaz T."/>
            <person name="Ross M."/>
            <person name="Santibanez J."/>
            <person name="Aqrawi P."/>
            <person name="Gross S."/>
            <person name="Joshi V."/>
            <person name="Fowler G."/>
            <person name="Nazareth L."/>
            <person name="Reid J."/>
            <person name="Worley K."/>
            <person name="Petrosino J."/>
            <person name="Highlander S."/>
            <person name="Gibbs R."/>
        </authorList>
    </citation>
    <scope>NUCLEOTIDE SEQUENCE [LARGE SCALE GENOMIC DNA]</scope>
    <source>
        <strain evidence="10">DSM 15952 / CCUG 50447 / LMG 22039 / TP 1.5</strain>
    </source>
</reference>
<dbReference type="HOGENOM" id="CLU_070277_0_0_9"/>
<proteinExistence type="inferred from homology"/>
<name>E6LCC7_ENTI1</name>
<dbReference type="PANTHER" id="PTHR34390">
    <property type="entry name" value="UPF0442 PROTEIN YJJB-RELATED"/>
    <property type="match status" value="1"/>
</dbReference>
<keyword evidence="5 7" id="KW-0472">Membrane</keyword>
<feature type="transmembrane region" description="Helical" evidence="7">
    <location>
        <begin position="193"/>
        <end position="209"/>
    </location>
</feature>
<dbReference type="eggNOG" id="COG2966">
    <property type="taxonomic scope" value="Bacteria"/>
</dbReference>
<evidence type="ECO:0000256" key="7">
    <source>
        <dbReference type="SAM" id="Phobius"/>
    </source>
</evidence>
<gene>
    <name evidence="9" type="ORF">HMPREF9088_0017</name>
</gene>
<dbReference type="PANTHER" id="PTHR34390:SF2">
    <property type="entry name" value="SUCCINATE TRANSPORTER SUBUNIT YJJP-RELATED"/>
    <property type="match status" value="1"/>
</dbReference>